<comment type="caution">
    <text evidence="1">The sequence shown here is derived from an EMBL/GenBank/DDBJ whole genome shotgun (WGS) entry which is preliminary data.</text>
</comment>
<evidence type="ECO:0000313" key="2">
    <source>
        <dbReference type="Proteomes" id="UP000257136"/>
    </source>
</evidence>
<name>A0A3E0ELV4_9FLAO</name>
<dbReference type="Proteomes" id="UP000257136">
    <property type="component" value="Unassembled WGS sequence"/>
</dbReference>
<reference evidence="1 2" key="1">
    <citation type="submission" date="2018-08" db="EMBL/GenBank/DDBJ databases">
        <title>Genomic Encyclopedia of Archaeal and Bacterial Type Strains, Phase II (KMG-II): from individual species to whole genera.</title>
        <authorList>
            <person name="Goeker M."/>
        </authorList>
    </citation>
    <scope>NUCLEOTIDE SEQUENCE [LARGE SCALE GENOMIC DNA]</scope>
    <source>
        <strain evidence="1 2">DSM 100880</strain>
    </source>
</reference>
<sequence>MISIEKCKEILNKSERKFTDDEVKKIRDYLYIAATIENDKFKTETKKDSSNIH</sequence>
<keyword evidence="2" id="KW-1185">Reference proteome</keyword>
<protein>
    <submittedName>
        <fullName evidence="1">Uncharacterized protein</fullName>
    </submittedName>
</protein>
<organism evidence="1 2">
    <name type="scientific">Flavobacterium aquicola</name>
    <dbReference type="NCBI Taxonomy" id="1682742"/>
    <lineage>
        <taxon>Bacteria</taxon>
        <taxon>Pseudomonadati</taxon>
        <taxon>Bacteroidota</taxon>
        <taxon>Flavobacteriia</taxon>
        <taxon>Flavobacteriales</taxon>
        <taxon>Flavobacteriaceae</taxon>
        <taxon>Flavobacterium</taxon>
    </lineage>
</organism>
<dbReference type="AlphaFoldDB" id="A0A3E0ELV4"/>
<evidence type="ECO:0000313" key="1">
    <source>
        <dbReference type="EMBL" id="REG99151.1"/>
    </source>
</evidence>
<proteinExistence type="predicted"/>
<dbReference type="EMBL" id="QUNI01000005">
    <property type="protein sequence ID" value="REG99151.1"/>
    <property type="molecule type" value="Genomic_DNA"/>
</dbReference>
<gene>
    <name evidence="1" type="ORF">C8P67_105323</name>
</gene>
<accession>A0A3E0ELV4</accession>